<organism evidence="3 4">
    <name type="scientific">Ancylostoma duodenale</name>
    <dbReference type="NCBI Taxonomy" id="51022"/>
    <lineage>
        <taxon>Eukaryota</taxon>
        <taxon>Metazoa</taxon>
        <taxon>Ecdysozoa</taxon>
        <taxon>Nematoda</taxon>
        <taxon>Chromadorea</taxon>
        <taxon>Rhabditida</taxon>
        <taxon>Rhabditina</taxon>
        <taxon>Rhabditomorpha</taxon>
        <taxon>Strongyloidea</taxon>
        <taxon>Ancylostomatidae</taxon>
        <taxon>Ancylostomatinae</taxon>
        <taxon>Ancylostoma</taxon>
    </lineage>
</organism>
<feature type="transmembrane region" description="Helical" evidence="2">
    <location>
        <begin position="67"/>
        <end position="84"/>
    </location>
</feature>
<feature type="compositionally biased region" description="Low complexity" evidence="1">
    <location>
        <begin position="32"/>
        <end position="48"/>
    </location>
</feature>
<evidence type="ECO:0000256" key="1">
    <source>
        <dbReference type="SAM" id="MobiDB-lite"/>
    </source>
</evidence>
<proteinExistence type="predicted"/>
<evidence type="ECO:0000313" key="3">
    <source>
        <dbReference type="EMBL" id="KIH48209.1"/>
    </source>
</evidence>
<name>A0A0C2FN92_9BILA</name>
<feature type="compositionally biased region" description="Pro residues" evidence="1">
    <location>
        <begin position="15"/>
        <end position="31"/>
    </location>
</feature>
<keyword evidence="4" id="KW-1185">Reference proteome</keyword>
<evidence type="ECO:0000256" key="2">
    <source>
        <dbReference type="SAM" id="Phobius"/>
    </source>
</evidence>
<feature type="region of interest" description="Disordered" evidence="1">
    <location>
        <begin position="1"/>
        <end position="63"/>
    </location>
</feature>
<feature type="compositionally biased region" description="Polar residues" evidence="1">
    <location>
        <begin position="53"/>
        <end position="63"/>
    </location>
</feature>
<gene>
    <name evidence="3" type="ORF">ANCDUO_21724</name>
</gene>
<feature type="non-terminal residue" evidence="3">
    <location>
        <position position="1"/>
    </location>
</feature>
<keyword evidence="2" id="KW-0472">Membrane</keyword>
<sequence length="86" mass="9401">AKPRQPTCPTQKPVPCIPRQPVPPPPPPPQPKETTTPCPTPQPVQCTTEEPDTTQYTEETPKSNGNALSYLFLLSFSIISYIVSAQ</sequence>
<evidence type="ECO:0000313" key="4">
    <source>
        <dbReference type="Proteomes" id="UP000054047"/>
    </source>
</evidence>
<accession>A0A0C2FN92</accession>
<keyword evidence="2" id="KW-0812">Transmembrane</keyword>
<dbReference type="EMBL" id="KN761597">
    <property type="protein sequence ID" value="KIH48209.1"/>
    <property type="molecule type" value="Genomic_DNA"/>
</dbReference>
<protein>
    <submittedName>
        <fullName evidence="3">Uncharacterized protein</fullName>
    </submittedName>
</protein>
<dbReference type="AlphaFoldDB" id="A0A0C2FN92"/>
<reference evidence="3 4" key="1">
    <citation type="submission" date="2013-12" db="EMBL/GenBank/DDBJ databases">
        <title>Draft genome of the parsitic nematode Ancylostoma duodenale.</title>
        <authorList>
            <person name="Mitreva M."/>
        </authorList>
    </citation>
    <scope>NUCLEOTIDE SEQUENCE [LARGE SCALE GENOMIC DNA]</scope>
    <source>
        <strain evidence="3 4">Zhejiang</strain>
    </source>
</reference>
<dbReference type="Proteomes" id="UP000054047">
    <property type="component" value="Unassembled WGS sequence"/>
</dbReference>
<keyword evidence="2" id="KW-1133">Transmembrane helix</keyword>